<evidence type="ECO:0000256" key="1">
    <source>
        <dbReference type="ARBA" id="ARBA00022694"/>
    </source>
</evidence>
<comment type="similarity">
    <text evidence="2">Belongs to the eukaryotic/archaeal RNase P protein component 2 family.</text>
</comment>
<reference evidence="4" key="2">
    <citation type="submission" date="2021-03" db="EMBL/GenBank/DDBJ databases">
        <authorList>
            <person name="Jaffe A."/>
        </authorList>
    </citation>
    <scope>NUCLEOTIDE SEQUENCE</scope>
    <source>
        <strain evidence="4">RIFCSPHIGHO2_01_FULL_GW2011_AR10_43_9</strain>
    </source>
</reference>
<dbReference type="HAMAP" id="MF_00755">
    <property type="entry name" value="RNase_P_2"/>
    <property type="match status" value="1"/>
</dbReference>
<dbReference type="SUPFAM" id="SSF160350">
    <property type="entry name" value="Rnp2-like"/>
    <property type="match status" value="1"/>
</dbReference>
<keyword evidence="2" id="KW-0963">Cytoplasm</keyword>
<keyword evidence="2" id="KW-0540">Nuclease</keyword>
<keyword evidence="2" id="KW-0255">Endonuclease</keyword>
<keyword evidence="2" id="KW-0378">Hydrolase</keyword>
<evidence type="ECO:0000313" key="4">
    <source>
        <dbReference type="EMBL" id="MBS3059702.1"/>
    </source>
</evidence>
<comment type="subcellular location">
    <subcellularLocation>
        <location evidence="2">Cytoplasm</location>
    </subcellularLocation>
</comment>
<comment type="function">
    <text evidence="2">Part of ribonuclease P, a protein complex that generates mature tRNA molecules by cleaving their 5'-ends.</text>
</comment>
<comment type="catalytic activity">
    <reaction evidence="2">
        <text>Endonucleolytic cleavage of RNA, removing 5'-extranucleotides from tRNA precursor.</text>
        <dbReference type="EC" id="3.1.26.5"/>
    </reaction>
</comment>
<dbReference type="Pfam" id="PF01900">
    <property type="entry name" value="RNase_P_Rpp14"/>
    <property type="match status" value="1"/>
</dbReference>
<dbReference type="Proteomes" id="UP000577419">
    <property type="component" value="Unassembled WGS sequence"/>
</dbReference>
<dbReference type="AlphaFoldDB" id="A0A7J4IQY5"/>
<dbReference type="PANTHER" id="PTHR15441:SF2">
    <property type="entry name" value="RIBONUCLEASE P_MRP PROTEIN SUBUNIT POP5"/>
    <property type="match status" value="1"/>
</dbReference>
<dbReference type="InterPro" id="IPR038085">
    <property type="entry name" value="Rnp2-like_sf"/>
</dbReference>
<dbReference type="GO" id="GO:0005737">
    <property type="term" value="C:cytoplasm"/>
    <property type="evidence" value="ECO:0007669"/>
    <property type="project" value="UniProtKB-SubCell"/>
</dbReference>
<dbReference type="GO" id="GO:0030677">
    <property type="term" value="C:ribonuclease P complex"/>
    <property type="evidence" value="ECO:0007669"/>
    <property type="project" value="UniProtKB-UniRule"/>
</dbReference>
<comment type="subunit">
    <text evidence="2">Consists of a catalytic RNA component and at least 4-5 protein subunits.</text>
</comment>
<protein>
    <recommendedName>
        <fullName evidence="2">Ribonuclease P protein component 2</fullName>
        <shortName evidence="2">RNase P component 2</shortName>
        <ecNumber evidence="2">3.1.26.5</ecNumber>
    </recommendedName>
    <alternativeName>
        <fullName evidence="2">Pop5</fullName>
    </alternativeName>
</protein>
<evidence type="ECO:0000256" key="2">
    <source>
        <dbReference type="HAMAP-Rule" id="MF_00755"/>
    </source>
</evidence>
<proteinExistence type="inferred from homology"/>
<organism evidence="3 5">
    <name type="scientific">Candidatus Iainarchaeum sp</name>
    <dbReference type="NCBI Taxonomy" id="3101447"/>
    <lineage>
        <taxon>Archaea</taxon>
        <taxon>Candidatus Iainarchaeota</taxon>
        <taxon>Candidatus Iainarchaeia</taxon>
        <taxon>Candidatus Iainarchaeales</taxon>
        <taxon>Candidatus Iainarchaeaceae</taxon>
        <taxon>Candidatus Iainarchaeum</taxon>
    </lineage>
</organism>
<dbReference type="GO" id="GO:0001682">
    <property type="term" value="P:tRNA 5'-leader removal"/>
    <property type="evidence" value="ECO:0007669"/>
    <property type="project" value="UniProtKB-UniRule"/>
</dbReference>
<evidence type="ECO:0000313" key="3">
    <source>
        <dbReference type="EMBL" id="HIH07842.1"/>
    </source>
</evidence>
<dbReference type="PANTHER" id="PTHR15441">
    <property type="entry name" value="RIBONUCLEASE P PROTEIN SUBUNIT P14"/>
    <property type="match status" value="1"/>
</dbReference>
<reference evidence="3" key="1">
    <citation type="journal article" date="2020" name="bioRxiv">
        <title>A rank-normalized archaeal taxonomy based on genome phylogeny resolves widespread incomplete and uneven classifications.</title>
        <authorList>
            <person name="Rinke C."/>
            <person name="Chuvochina M."/>
            <person name="Mussig A.J."/>
            <person name="Chaumeil P.-A."/>
            <person name="Waite D.W."/>
            <person name="Whitman W.B."/>
            <person name="Parks D.H."/>
            <person name="Hugenholtz P."/>
        </authorList>
    </citation>
    <scope>NUCLEOTIDE SEQUENCE</scope>
    <source>
        <strain evidence="3">UBA10011</strain>
    </source>
</reference>
<accession>A0A7J4IQY5</accession>
<keyword evidence="1 2" id="KW-0819">tRNA processing</keyword>
<name>A0A7J4IQY5_9ARCH</name>
<dbReference type="Proteomes" id="UP000683213">
    <property type="component" value="Unassembled WGS sequence"/>
</dbReference>
<dbReference type="EC" id="3.1.26.5" evidence="2"/>
<dbReference type="EMBL" id="DUFG01000004">
    <property type="protein sequence ID" value="HIH07842.1"/>
    <property type="molecule type" value="Genomic_DNA"/>
</dbReference>
<dbReference type="EMBL" id="JAGVWF010000069">
    <property type="protein sequence ID" value="MBS3059702.1"/>
    <property type="molecule type" value="Genomic_DNA"/>
</dbReference>
<evidence type="ECO:0000313" key="5">
    <source>
        <dbReference type="Proteomes" id="UP000577419"/>
    </source>
</evidence>
<dbReference type="Gene3D" id="3.30.70.3250">
    <property type="entry name" value="Ribonuclease P, Pop5 subunit"/>
    <property type="match status" value="1"/>
</dbReference>
<gene>
    <name evidence="2" type="primary">rnp2</name>
    <name evidence="3" type="ORF">HA237_00560</name>
    <name evidence="4" type="ORF">J4224_04745</name>
</gene>
<reference evidence="4" key="3">
    <citation type="submission" date="2021-05" db="EMBL/GenBank/DDBJ databases">
        <title>Protein family content uncovers lineage relationships and bacterial pathway maintenance mechanisms in DPANN archaea.</title>
        <authorList>
            <person name="Castelle C.J."/>
            <person name="Meheust R."/>
            <person name="Jaffe A.L."/>
            <person name="Seitz K."/>
            <person name="Gong X."/>
            <person name="Baker B.J."/>
            <person name="Banfield J.F."/>
        </authorList>
    </citation>
    <scope>NUCLEOTIDE SEQUENCE</scope>
    <source>
        <strain evidence="4">RIFCSPHIGHO2_01_FULL_GW2011_AR10_43_9</strain>
    </source>
</reference>
<comment type="caution">
    <text evidence="3">The sequence shown here is derived from an EMBL/GenBank/DDBJ whole genome shotgun (WGS) entry which is preliminary data.</text>
</comment>
<sequence length="131" mass="14820">MKEKNSLKPVPPTARGKKRYIQFRLISEKKLDEKIVSSALNRLFLEFFGELGVAERRLWFIGFSPASCKGTVRCSHTAVESVEAALMFLKEVKENKVIPVILRVSGSIKKLKPQLTRRAIFNATGSFHSQN</sequence>
<dbReference type="GO" id="GO:0004526">
    <property type="term" value="F:ribonuclease P activity"/>
    <property type="evidence" value="ECO:0007669"/>
    <property type="project" value="UniProtKB-UniRule"/>
</dbReference>
<dbReference type="InterPro" id="IPR002759">
    <property type="entry name" value="Pop5/Rpp14/Rnp2-like"/>
</dbReference>